<dbReference type="Pfam" id="PF04116">
    <property type="entry name" value="FA_hydroxylase"/>
    <property type="match status" value="1"/>
</dbReference>
<evidence type="ECO:0000313" key="3">
    <source>
        <dbReference type="EMBL" id="APB35311.1"/>
    </source>
</evidence>
<organism evidence="3 4">
    <name type="scientific">Gloeomargarita lithophora Alchichica-D10</name>
    <dbReference type="NCBI Taxonomy" id="1188229"/>
    <lineage>
        <taxon>Bacteria</taxon>
        <taxon>Bacillati</taxon>
        <taxon>Cyanobacteriota</taxon>
        <taxon>Cyanophyceae</taxon>
        <taxon>Gloeomargaritales</taxon>
        <taxon>Gloeomargaritaceae</taxon>
        <taxon>Gloeomargarita</taxon>
    </lineage>
</organism>
<dbReference type="InterPro" id="IPR002347">
    <property type="entry name" value="SDR_fam"/>
</dbReference>
<dbReference type="STRING" id="1188229.GlitD10_2966"/>
<dbReference type="Gene3D" id="3.40.50.720">
    <property type="entry name" value="NAD(P)-binding Rossmann-like Domain"/>
    <property type="match status" value="1"/>
</dbReference>
<dbReference type="SUPFAM" id="SSF51735">
    <property type="entry name" value="NAD(P)-binding Rossmann-fold domains"/>
    <property type="match status" value="1"/>
</dbReference>
<dbReference type="NCBIfam" id="NF005653">
    <property type="entry name" value="PRK07424.1"/>
    <property type="match status" value="1"/>
</dbReference>
<feature type="domain" description="Fatty acid hydroxylase" evidence="2">
    <location>
        <begin position="19"/>
        <end position="163"/>
    </location>
</feature>
<feature type="transmembrane region" description="Helical" evidence="1">
    <location>
        <begin position="72"/>
        <end position="101"/>
    </location>
</feature>
<dbReference type="EMBL" id="CP017675">
    <property type="protein sequence ID" value="APB35311.1"/>
    <property type="molecule type" value="Genomic_DNA"/>
</dbReference>
<name>A0A1J0AHB6_9CYAN</name>
<dbReference type="RefSeq" id="WP_071455624.1">
    <property type="nucleotide sequence ID" value="NZ_CP017675.1"/>
</dbReference>
<keyword evidence="1" id="KW-0812">Transmembrane</keyword>
<keyword evidence="1" id="KW-1133">Transmembrane helix</keyword>
<dbReference type="InterPro" id="IPR036291">
    <property type="entry name" value="NAD(P)-bd_dom_sf"/>
</dbReference>
<dbReference type="GO" id="GO:0005506">
    <property type="term" value="F:iron ion binding"/>
    <property type="evidence" value="ECO:0007669"/>
    <property type="project" value="InterPro"/>
</dbReference>
<dbReference type="KEGG" id="glt:GlitD10_2966"/>
<protein>
    <submittedName>
        <fullName evidence="3">Short chain dehydrogenase</fullName>
    </submittedName>
</protein>
<dbReference type="GO" id="GO:0016491">
    <property type="term" value="F:oxidoreductase activity"/>
    <property type="evidence" value="ECO:0007669"/>
    <property type="project" value="InterPro"/>
</dbReference>
<dbReference type="Pfam" id="PF00106">
    <property type="entry name" value="adh_short"/>
    <property type="match status" value="1"/>
</dbReference>
<dbReference type="Proteomes" id="UP000180235">
    <property type="component" value="Chromosome"/>
</dbReference>
<dbReference type="GO" id="GO:0008610">
    <property type="term" value="P:lipid biosynthetic process"/>
    <property type="evidence" value="ECO:0007669"/>
    <property type="project" value="InterPro"/>
</dbReference>
<reference evidence="3 4" key="1">
    <citation type="submission" date="2016-10" db="EMBL/GenBank/DDBJ databases">
        <title>Description of Gloeomargarita lithophora gen. nov., sp. nov., a thylakoid-bearing basal-branching cyanobacterium with intracellular carbonates, and proposal for Gloeomargaritales ord. nov.</title>
        <authorList>
            <person name="Moreira D."/>
            <person name="Tavera R."/>
            <person name="Benzerara K."/>
            <person name="Skouri-Panet F."/>
            <person name="Couradeau E."/>
            <person name="Gerard E."/>
            <person name="Loussert C."/>
            <person name="Novelo E."/>
            <person name="Zivanovic Y."/>
            <person name="Lopez-Garcia P."/>
        </authorList>
    </citation>
    <scope>NUCLEOTIDE SEQUENCE [LARGE SCALE GENOMIC DNA]</scope>
    <source>
        <strain evidence="3 4">D10</strain>
    </source>
</reference>
<gene>
    <name evidence="3" type="ORF">GlitD10_2966</name>
</gene>
<evidence type="ECO:0000256" key="1">
    <source>
        <dbReference type="SAM" id="Phobius"/>
    </source>
</evidence>
<keyword evidence="4" id="KW-1185">Reference proteome</keyword>
<evidence type="ECO:0000313" key="4">
    <source>
        <dbReference type="Proteomes" id="UP000180235"/>
    </source>
</evidence>
<dbReference type="AlphaFoldDB" id="A0A1J0AHB6"/>
<evidence type="ECO:0000259" key="2">
    <source>
        <dbReference type="Pfam" id="PF04116"/>
    </source>
</evidence>
<accession>A0A1J0AHB6</accession>
<sequence>MGVNWLAFAATACGSLVLTEILRDAYHALCHQIPALERWHNRHHAAYRRDLSLVSLTAFRRSQLYHDITESIILLVIILTITLLTGAMGFWVGVIYAGLFLAGATRRYVWSVADTDYNHQPGALVEPPSAWWVNRTYHWRHHFDNVNAYYSGVFPLVDKVLGTGLSLKGKKVGVTGAAGALGQALCEELLRAGAQVTALTTHPEGFTAQPKIQVVGWQIGQERQLVPVLEKLDILIINHGVNVYGRRDFEAIDTALSVNALSVVQLMELFLGTVTGAEAKASKEIWINTSEAEVSPALSPLYELSKRLIGNLITLKRLDNICVIRKLILGPFKSKLNPYGVMSPQGVAQGIIALAKRDFRNIIITINPFTYILFPIKELGTSLYYRLFSRGA</sequence>
<dbReference type="OrthoDB" id="452815at2"/>
<dbReference type="InterPro" id="IPR006694">
    <property type="entry name" value="Fatty_acid_hydroxylase"/>
</dbReference>
<keyword evidence="1" id="KW-0472">Membrane</keyword>
<proteinExistence type="predicted"/>